<dbReference type="RefSeq" id="XP_021563494.1">
    <property type="nucleotide sequence ID" value="XM_021707819.1"/>
</dbReference>
<keyword evidence="4" id="KW-1185">Reference proteome</keyword>
<dbReference type="FunFam" id="3.10.100.10:FF:000035">
    <property type="entry name" value="C-type mannose receptor 2"/>
    <property type="match status" value="1"/>
</dbReference>
<name>A0A3Q0DG89_CARSF</name>
<dbReference type="SMART" id="SM00034">
    <property type="entry name" value="CLECT"/>
    <property type="match status" value="3"/>
</dbReference>
<dbReference type="GO" id="GO:0030246">
    <property type="term" value="F:carbohydrate binding"/>
    <property type="evidence" value="ECO:0007669"/>
    <property type="project" value="UniProtKB-KW"/>
</dbReference>
<dbReference type="GeneID" id="103250030"/>
<proteinExistence type="predicted"/>
<keyword evidence="1" id="KW-0430">Lectin</keyword>
<dbReference type="AlphaFoldDB" id="A0A3Q0DG89"/>
<sequence>FSRGQEQHWWIGLHTSESDGRFRWTDGSVINFISWAPGKPRPLGRDKKCVYMTASREDWGDQRCPTALPYICKRSNSSKETQPPDLPPTPLGGCPPGWSQFLNKCFQIQGQDPQSRVKWSEAQFSCEQQEAQLATIAEPLEQGRTSCAVVLHSPSAHLTGRWDDRSCTEEAHGFICQKGTDPSLSPAPAAAPPAPGAELSYLNDTFRLLQKPLRWHDALLLCESRNASLARVPGPYTQAFLTQAARGLRTPLWIGLASEEGSRRYSWVSEEPLSYTSWQDGEPQQPGGCAYVDVDGAWRTARCDTKLQGAVCGADGGLPPSRGSRYPGSCPQGLADSAWVPFREHCYSFH</sequence>
<feature type="non-terminal residue" evidence="5">
    <location>
        <position position="350"/>
    </location>
</feature>
<dbReference type="SUPFAM" id="SSF56436">
    <property type="entry name" value="C-type lectin-like"/>
    <property type="match status" value="3"/>
</dbReference>
<dbReference type="Proteomes" id="UP000189704">
    <property type="component" value="Unplaced"/>
</dbReference>
<reference evidence="5" key="1">
    <citation type="submission" date="2025-08" db="UniProtKB">
        <authorList>
            <consortium name="RefSeq"/>
        </authorList>
    </citation>
    <scope>IDENTIFICATION</scope>
</reference>
<gene>
    <name evidence="5" type="primary">LOC103250030</name>
</gene>
<dbReference type="Pfam" id="PF00059">
    <property type="entry name" value="Lectin_C"/>
    <property type="match status" value="2"/>
</dbReference>
<evidence type="ECO:0000256" key="1">
    <source>
        <dbReference type="ARBA" id="ARBA00022734"/>
    </source>
</evidence>
<dbReference type="OrthoDB" id="5858677at2759"/>
<organism evidence="4 5">
    <name type="scientific">Carlito syrichta</name>
    <name type="common">Philippine tarsier</name>
    <name type="synonym">Tarsius syrichta</name>
    <dbReference type="NCBI Taxonomy" id="1868482"/>
    <lineage>
        <taxon>Eukaryota</taxon>
        <taxon>Metazoa</taxon>
        <taxon>Chordata</taxon>
        <taxon>Craniata</taxon>
        <taxon>Vertebrata</taxon>
        <taxon>Euteleostomi</taxon>
        <taxon>Mammalia</taxon>
        <taxon>Eutheria</taxon>
        <taxon>Euarchontoglires</taxon>
        <taxon>Primates</taxon>
        <taxon>Haplorrhini</taxon>
        <taxon>Tarsiiformes</taxon>
        <taxon>Tarsiidae</taxon>
        <taxon>Carlito</taxon>
    </lineage>
</organism>
<evidence type="ECO:0000313" key="5">
    <source>
        <dbReference type="RefSeq" id="XP_021563494.1"/>
    </source>
</evidence>
<dbReference type="KEGG" id="csyr:103250030"/>
<dbReference type="InterPro" id="IPR018378">
    <property type="entry name" value="C-type_lectin_CS"/>
</dbReference>
<evidence type="ECO:0000259" key="3">
    <source>
        <dbReference type="PROSITE" id="PS50041"/>
    </source>
</evidence>
<dbReference type="InterPro" id="IPR001304">
    <property type="entry name" value="C-type_lectin-like"/>
</dbReference>
<evidence type="ECO:0000256" key="2">
    <source>
        <dbReference type="ARBA" id="ARBA00023157"/>
    </source>
</evidence>
<dbReference type="PROSITE" id="PS50041">
    <property type="entry name" value="C_TYPE_LECTIN_2"/>
    <property type="match status" value="2"/>
</dbReference>
<dbReference type="InterPro" id="IPR050111">
    <property type="entry name" value="C-type_lectin/snaclec_domain"/>
</dbReference>
<protein>
    <submittedName>
        <fullName evidence="5">C-type mannose receptor 2</fullName>
    </submittedName>
</protein>
<feature type="domain" description="C-type lectin" evidence="3">
    <location>
        <begin position="1"/>
        <end position="73"/>
    </location>
</feature>
<dbReference type="Gene3D" id="3.10.100.10">
    <property type="entry name" value="Mannose-Binding Protein A, subunit A"/>
    <property type="match status" value="3"/>
</dbReference>
<feature type="non-terminal residue" evidence="5">
    <location>
        <position position="1"/>
    </location>
</feature>
<dbReference type="PROSITE" id="PS00615">
    <property type="entry name" value="C_TYPE_LECTIN_1"/>
    <property type="match status" value="1"/>
</dbReference>
<dbReference type="InterPro" id="IPR016187">
    <property type="entry name" value="CTDL_fold"/>
</dbReference>
<feature type="domain" description="C-type lectin" evidence="3">
    <location>
        <begin position="201"/>
        <end position="307"/>
    </location>
</feature>
<dbReference type="InterPro" id="IPR016186">
    <property type="entry name" value="C-type_lectin-like/link_sf"/>
</dbReference>
<dbReference type="PANTHER" id="PTHR22803">
    <property type="entry name" value="MANNOSE, PHOSPHOLIPASE, LECTIN RECEPTOR RELATED"/>
    <property type="match status" value="1"/>
</dbReference>
<dbReference type="CDD" id="cd00037">
    <property type="entry name" value="CLECT"/>
    <property type="match status" value="3"/>
</dbReference>
<evidence type="ECO:0000313" key="4">
    <source>
        <dbReference type="Proteomes" id="UP000189704"/>
    </source>
</evidence>
<keyword evidence="2" id="KW-1015">Disulfide bond</keyword>
<keyword evidence="5" id="KW-0675">Receptor</keyword>
<accession>A0A3Q0DG89</accession>